<dbReference type="SUPFAM" id="SSF51395">
    <property type="entry name" value="FMN-linked oxidoreductases"/>
    <property type="match status" value="1"/>
</dbReference>
<organism evidence="2 3">
    <name type="scientific">Paraburkholderia metrosideri</name>
    <dbReference type="NCBI Taxonomy" id="580937"/>
    <lineage>
        <taxon>Bacteria</taxon>
        <taxon>Pseudomonadati</taxon>
        <taxon>Pseudomonadota</taxon>
        <taxon>Betaproteobacteria</taxon>
        <taxon>Burkholderiales</taxon>
        <taxon>Burkholderiaceae</taxon>
        <taxon>Paraburkholderia</taxon>
    </lineage>
</organism>
<dbReference type="InterPro" id="IPR013785">
    <property type="entry name" value="Aldolase_TIM"/>
</dbReference>
<proteinExistence type="predicted"/>
<dbReference type="InterPro" id="IPR001155">
    <property type="entry name" value="OxRdtase_FMN_N"/>
</dbReference>
<accession>A0ABN7HNL3</accession>
<feature type="domain" description="NADH:flavin oxidoreductase/NADH oxidase N-terminal" evidence="1">
    <location>
        <begin position="4"/>
        <end position="339"/>
    </location>
</feature>
<gene>
    <name evidence="2" type="primary">nemA_1</name>
    <name evidence="2" type="ORF">LMG28140_02154</name>
</gene>
<dbReference type="PANTHER" id="PTHR22893:SF98">
    <property type="entry name" value="OXIDOREDUCTASE"/>
    <property type="match status" value="1"/>
</dbReference>
<dbReference type="Proteomes" id="UP000598032">
    <property type="component" value="Unassembled WGS sequence"/>
</dbReference>
<dbReference type="CDD" id="cd02933">
    <property type="entry name" value="OYE_like_FMN"/>
    <property type="match status" value="1"/>
</dbReference>
<evidence type="ECO:0000313" key="2">
    <source>
        <dbReference type="EMBL" id="CAD6528592.1"/>
    </source>
</evidence>
<dbReference type="Pfam" id="PF00724">
    <property type="entry name" value="Oxidored_FMN"/>
    <property type="match status" value="1"/>
</dbReference>
<comment type="caution">
    <text evidence="2">The sequence shown here is derived from an EMBL/GenBank/DDBJ whole genome shotgun (WGS) entry which is preliminary data.</text>
</comment>
<dbReference type="EC" id="1.3.1.-" evidence="2"/>
<keyword evidence="3" id="KW-1185">Reference proteome</keyword>
<dbReference type="EMBL" id="CAJHCP010000004">
    <property type="protein sequence ID" value="CAD6528592.1"/>
    <property type="molecule type" value="Genomic_DNA"/>
</dbReference>
<evidence type="ECO:0000259" key="1">
    <source>
        <dbReference type="Pfam" id="PF00724"/>
    </source>
</evidence>
<protein>
    <submittedName>
        <fullName evidence="2">N-ethylmaleimide reductase</fullName>
        <ecNumber evidence="2">1.3.1.-</ecNumber>
    </submittedName>
</protein>
<name>A0ABN7HNL3_9BURK</name>
<dbReference type="InterPro" id="IPR045247">
    <property type="entry name" value="Oye-like"/>
</dbReference>
<reference evidence="2 3" key="1">
    <citation type="submission" date="2020-10" db="EMBL/GenBank/DDBJ databases">
        <authorList>
            <person name="Peeters C."/>
        </authorList>
    </citation>
    <scope>NUCLEOTIDE SEQUENCE [LARGE SCALE GENOMIC DNA]</scope>
    <source>
        <strain evidence="2 3">LMG 28140</strain>
    </source>
</reference>
<dbReference type="RefSeq" id="WP_201642252.1">
    <property type="nucleotide sequence ID" value="NZ_CAJHCP010000004.1"/>
</dbReference>
<evidence type="ECO:0000313" key="3">
    <source>
        <dbReference type="Proteomes" id="UP000598032"/>
    </source>
</evidence>
<dbReference type="Gene3D" id="3.20.20.70">
    <property type="entry name" value="Aldolase class I"/>
    <property type="match status" value="1"/>
</dbReference>
<sequence length="367" mass="39605">MDHLFTPIKLGAYTLSHRVVLAPMTRLRTIQPGDIPSPMMADFYGQRASEGGFVLIEGVSISIVARSYLGAASWFDDSQTAGWKAIVRAVHAKGGRVFMQLIHGGRQSHVEMTGGVAPVAPSVVPFEGVALTKDGFVPVSPHRALDISEIPGIVEEFRVAAKRARDAGFDGVELHGANGYLVDQFIQDGSNKRTDAYGGPVENRVRFLRECVEALISVWGADRVGVRISPSGEWGDISDSDPEATFSHVAKVLNDYGIAYMHVIDPRIKGDETLHEGHAPVAAKSLRAFFKHPIIAAGGFDGASAEALVAAGDADLVAFGRHFTSNPDLPYRLKHRLPLTPYVRAAFWGGTEKHYSDFPTYDGVSAA</sequence>
<dbReference type="GO" id="GO:0016491">
    <property type="term" value="F:oxidoreductase activity"/>
    <property type="evidence" value="ECO:0007669"/>
    <property type="project" value="UniProtKB-KW"/>
</dbReference>
<dbReference type="PANTHER" id="PTHR22893">
    <property type="entry name" value="NADH OXIDOREDUCTASE-RELATED"/>
    <property type="match status" value="1"/>
</dbReference>
<keyword evidence="2" id="KW-0560">Oxidoreductase</keyword>